<accession>A0A455T4Y6</accession>
<dbReference type="EMBL" id="AP019377">
    <property type="protein sequence ID" value="BBH94980.1"/>
    <property type="molecule type" value="Genomic_DNA"/>
</dbReference>
<name>A0A455T4Y6_9CHLR</name>
<dbReference type="Pfam" id="PF03780">
    <property type="entry name" value="Asp23"/>
    <property type="match status" value="1"/>
</dbReference>
<dbReference type="PANTHER" id="PTHR34297">
    <property type="entry name" value="HYPOTHETICAL CYTOSOLIC PROTEIN-RELATED"/>
    <property type="match status" value="1"/>
</dbReference>
<gene>
    <name evidence="3" type="ORF">KTA_31790</name>
</gene>
<organism evidence="3">
    <name type="scientific">Thermogemmatispora argillosa</name>
    <dbReference type="NCBI Taxonomy" id="2045280"/>
    <lineage>
        <taxon>Bacteria</taxon>
        <taxon>Bacillati</taxon>
        <taxon>Chloroflexota</taxon>
        <taxon>Ktedonobacteria</taxon>
        <taxon>Thermogemmatisporales</taxon>
        <taxon>Thermogemmatisporaceae</taxon>
        <taxon>Thermogemmatispora</taxon>
    </lineage>
</organism>
<evidence type="ECO:0000256" key="2">
    <source>
        <dbReference type="SAM" id="MobiDB-lite"/>
    </source>
</evidence>
<proteinExistence type="inferred from homology"/>
<dbReference type="AlphaFoldDB" id="A0A455T4Y6"/>
<feature type="region of interest" description="Disordered" evidence="2">
    <location>
        <begin position="1"/>
        <end position="30"/>
    </location>
</feature>
<dbReference type="InterPro" id="IPR005531">
    <property type="entry name" value="Asp23"/>
</dbReference>
<reference evidence="3" key="1">
    <citation type="submission" date="2018-12" db="EMBL/GenBank/DDBJ databases">
        <title>Novel natural products biosynthetic potential of the class Ktedonobacteria.</title>
        <authorList>
            <person name="Zheng Y."/>
            <person name="Saitou A."/>
            <person name="Wang C.M."/>
            <person name="Toyoda A."/>
            <person name="Minakuchi Y."/>
            <person name="Sekiguchi Y."/>
            <person name="Ueda K."/>
            <person name="Takano H."/>
            <person name="Sakai Y."/>
            <person name="Yokota A."/>
            <person name="Yabe S."/>
        </authorList>
    </citation>
    <scope>NUCLEOTIDE SEQUENCE</scope>
    <source>
        <strain evidence="3">A3-2</strain>
    </source>
</reference>
<comment type="similarity">
    <text evidence="1">Belongs to the asp23 family.</text>
</comment>
<evidence type="ECO:0000256" key="1">
    <source>
        <dbReference type="ARBA" id="ARBA00005721"/>
    </source>
</evidence>
<evidence type="ECO:0000313" key="3">
    <source>
        <dbReference type="EMBL" id="BBH94980.1"/>
    </source>
</evidence>
<sequence>MADRPDEQTTATATATQHGPIRGVAPATTGRGLEAVTPQGKTSIADNVVAKIAGIAAREIEGVHDLVPTGAGAAIAGLASRVTGGDTRSLGVNVEVGQQEAAIDLNMVVDYGVSIPQVAAAVRQNIINRVGAMTGLTVKEVNIAVTDLYFPEEQARQNQPRVQ</sequence>
<evidence type="ECO:0008006" key="4">
    <source>
        <dbReference type="Google" id="ProtNLM"/>
    </source>
</evidence>
<protein>
    <recommendedName>
        <fullName evidence="4">Alkaline-shock protein</fullName>
    </recommendedName>
</protein>
<dbReference type="PANTHER" id="PTHR34297:SF3">
    <property type="entry name" value="ALKALINE SHOCK PROTEIN 23"/>
    <property type="match status" value="1"/>
</dbReference>